<organism evidence="4 5">
    <name type="scientific">Thalassiosira oceanica</name>
    <name type="common">Marine diatom</name>
    <dbReference type="NCBI Taxonomy" id="159749"/>
    <lineage>
        <taxon>Eukaryota</taxon>
        <taxon>Sar</taxon>
        <taxon>Stramenopiles</taxon>
        <taxon>Ochrophyta</taxon>
        <taxon>Bacillariophyta</taxon>
        <taxon>Coscinodiscophyceae</taxon>
        <taxon>Thalassiosirophycidae</taxon>
        <taxon>Thalassiosirales</taxon>
        <taxon>Thalassiosiraceae</taxon>
        <taxon>Thalassiosira</taxon>
    </lineage>
</organism>
<dbReference type="GO" id="GO:0030060">
    <property type="term" value="F:L-malate dehydrogenase (NAD+) activity"/>
    <property type="evidence" value="ECO:0007669"/>
    <property type="project" value="TreeGrafter"/>
</dbReference>
<dbReference type="OrthoDB" id="4069699at2759"/>
<dbReference type="Proteomes" id="UP000266841">
    <property type="component" value="Unassembled WGS sequence"/>
</dbReference>
<evidence type="ECO:0000256" key="2">
    <source>
        <dbReference type="ARBA" id="ARBA00023027"/>
    </source>
</evidence>
<sequence length="127" mass="14136">MRGEGVVQCAFVESDLTDAEFFASPVRFGPNGVEEILPLGDLSPYEQQWFDKMMPELKKPNCKGKRFCQCLDGDTRARMASLSHLSVPVLSNRSGTIKGEVKGDIKVMPANVYYILSNSKKRSEDSD</sequence>
<evidence type="ECO:0000259" key="3">
    <source>
        <dbReference type="Pfam" id="PF02866"/>
    </source>
</evidence>
<reference evidence="4 5" key="1">
    <citation type="journal article" date="2012" name="Genome Biol.">
        <title>Genome and low-iron response of an oceanic diatom adapted to chronic iron limitation.</title>
        <authorList>
            <person name="Lommer M."/>
            <person name="Specht M."/>
            <person name="Roy A.S."/>
            <person name="Kraemer L."/>
            <person name="Andreson R."/>
            <person name="Gutowska M.A."/>
            <person name="Wolf J."/>
            <person name="Bergner S.V."/>
            <person name="Schilhabel M.B."/>
            <person name="Klostermeier U.C."/>
            <person name="Beiko R.G."/>
            <person name="Rosenstiel P."/>
            <person name="Hippler M."/>
            <person name="Laroche J."/>
        </authorList>
    </citation>
    <scope>NUCLEOTIDE SEQUENCE [LARGE SCALE GENOMIC DNA]</scope>
    <source>
        <strain evidence="4 5">CCMP1005</strain>
    </source>
</reference>
<keyword evidence="5" id="KW-1185">Reference proteome</keyword>
<proteinExistence type="predicted"/>
<dbReference type="AlphaFoldDB" id="K0T2K5"/>
<dbReference type="InterPro" id="IPR022383">
    <property type="entry name" value="Lactate/malate_DH_C"/>
</dbReference>
<dbReference type="eggNOG" id="KOG1494">
    <property type="taxonomic scope" value="Eukaryota"/>
</dbReference>
<keyword evidence="1" id="KW-0560">Oxidoreductase</keyword>
<feature type="domain" description="Lactate/malate dehydrogenase C-terminal" evidence="3">
    <location>
        <begin position="4"/>
        <end position="67"/>
    </location>
</feature>
<evidence type="ECO:0000313" key="4">
    <source>
        <dbReference type="EMBL" id="EJK71399.1"/>
    </source>
</evidence>
<dbReference type="InterPro" id="IPR015955">
    <property type="entry name" value="Lactate_DH/Glyco_Ohase_4_C"/>
</dbReference>
<dbReference type="PANTHER" id="PTHR11540">
    <property type="entry name" value="MALATE AND LACTATE DEHYDROGENASE"/>
    <property type="match status" value="1"/>
</dbReference>
<evidence type="ECO:0000313" key="5">
    <source>
        <dbReference type="Proteomes" id="UP000266841"/>
    </source>
</evidence>
<keyword evidence="2" id="KW-0520">NAD</keyword>
<dbReference type="EMBL" id="AGNL01007283">
    <property type="protein sequence ID" value="EJK71399.1"/>
    <property type="molecule type" value="Genomic_DNA"/>
</dbReference>
<dbReference type="Pfam" id="PF02866">
    <property type="entry name" value="Ldh_1_C"/>
    <property type="match status" value="1"/>
</dbReference>
<dbReference type="SUPFAM" id="SSF56327">
    <property type="entry name" value="LDH C-terminal domain-like"/>
    <property type="match status" value="1"/>
</dbReference>
<name>K0T2K5_THAOC</name>
<dbReference type="GO" id="GO:0005737">
    <property type="term" value="C:cytoplasm"/>
    <property type="evidence" value="ECO:0007669"/>
    <property type="project" value="TreeGrafter"/>
</dbReference>
<accession>K0T2K5</accession>
<protein>
    <recommendedName>
        <fullName evidence="3">Lactate/malate dehydrogenase C-terminal domain-containing protein</fullName>
    </recommendedName>
</protein>
<comment type="caution">
    <text evidence="4">The sequence shown here is derived from an EMBL/GenBank/DDBJ whole genome shotgun (WGS) entry which is preliminary data.</text>
</comment>
<gene>
    <name evidence="4" type="ORF">THAOC_07168</name>
</gene>
<dbReference type="Gene3D" id="3.90.110.10">
    <property type="entry name" value="Lactate dehydrogenase/glycoside hydrolase, family 4, C-terminal"/>
    <property type="match status" value="1"/>
</dbReference>
<dbReference type="PANTHER" id="PTHR11540:SF16">
    <property type="entry name" value="MALATE DEHYDROGENASE, MITOCHONDRIAL"/>
    <property type="match status" value="1"/>
</dbReference>
<evidence type="ECO:0000256" key="1">
    <source>
        <dbReference type="ARBA" id="ARBA00023002"/>
    </source>
</evidence>